<dbReference type="GeneID" id="98325855"/>
<accession>A0A2N6RXR2</accession>
<dbReference type="Gene3D" id="3.30.70.1880">
    <property type="entry name" value="Protein of unknown function DUF881"/>
    <property type="match status" value="1"/>
</dbReference>
<keyword evidence="3" id="KW-1133">Transmembrane helix</keyword>
<dbReference type="Pfam" id="PF05949">
    <property type="entry name" value="DUF881"/>
    <property type="match status" value="1"/>
</dbReference>
<evidence type="ECO:0000313" key="4">
    <source>
        <dbReference type="EMBL" id="PMC42905.1"/>
    </source>
</evidence>
<keyword evidence="3" id="KW-0812">Transmembrane</keyword>
<comment type="similarity">
    <text evidence="1">Belongs to the UPF0749 family.</text>
</comment>
<keyword evidence="2" id="KW-0175">Coiled coil</keyword>
<name>A0A2N6RXR2_9BIFI</name>
<dbReference type="Proteomes" id="UP000235771">
    <property type="component" value="Unassembled WGS sequence"/>
</dbReference>
<dbReference type="PANTHER" id="PTHR37313:SF2">
    <property type="entry name" value="UPF0749 PROTEIN YLXX"/>
    <property type="match status" value="1"/>
</dbReference>
<evidence type="ECO:0008006" key="6">
    <source>
        <dbReference type="Google" id="ProtNLM"/>
    </source>
</evidence>
<dbReference type="InterPro" id="IPR010273">
    <property type="entry name" value="DUF881"/>
</dbReference>
<gene>
    <name evidence="4" type="ORF">CJ216_02010</name>
</gene>
<comment type="caution">
    <text evidence="4">The sequence shown here is derived from an EMBL/GenBank/DDBJ whole genome shotgun (WGS) entry which is preliminary data.</text>
</comment>
<feature type="coiled-coil region" evidence="2">
    <location>
        <begin position="104"/>
        <end position="138"/>
    </location>
</feature>
<dbReference type="RefSeq" id="WP_102694739.1">
    <property type="nucleotide sequence ID" value="NZ_JAKNCL010000001.1"/>
</dbReference>
<sequence length="278" mass="30783">MRPLFSNASRGDDIIHKMRRQNVHDSESDAIQTGSFPAVRRRVKPSLSGHITYTRIFTGLLMMLLCALLGFAYMIQVNRSNSLLYETMSEEELTRLITETHSQIQSLEMRKSELTGQLDSLKQAVNKQDEARRIAQQNAQANGLISGRLPAVGRGIIIHITAGEKENIDAATMFQLVEELRNSGVEVMSINDVRIVTSSYISQTKHGLLCDGVMIDPPYIVKAIGDPQNLQNAVNIAGGVGSRLKVKFGSSVLVSVPDEVEITATREPKQYEYAKPVE</sequence>
<dbReference type="AlphaFoldDB" id="A0A2N6RXR2"/>
<evidence type="ECO:0000256" key="3">
    <source>
        <dbReference type="SAM" id="Phobius"/>
    </source>
</evidence>
<dbReference type="EMBL" id="PNGV01000001">
    <property type="protein sequence ID" value="PMC42905.1"/>
    <property type="molecule type" value="Genomic_DNA"/>
</dbReference>
<reference evidence="4 5" key="1">
    <citation type="submission" date="2017-09" db="EMBL/GenBank/DDBJ databases">
        <title>Bacterial strain isolated from the female urinary microbiota.</title>
        <authorList>
            <person name="Thomas-White K."/>
            <person name="Kumar N."/>
            <person name="Forster S."/>
            <person name="Putonti C."/>
            <person name="Lawley T."/>
            <person name="Wolfe A.J."/>
        </authorList>
    </citation>
    <scope>NUCLEOTIDE SEQUENCE [LARGE SCALE GENOMIC DNA]</scope>
    <source>
        <strain evidence="4 5">UMB1686</strain>
    </source>
</reference>
<keyword evidence="3" id="KW-0472">Membrane</keyword>
<protein>
    <recommendedName>
        <fullName evidence="6">DUF881 domain-containing protein</fullName>
    </recommendedName>
</protein>
<evidence type="ECO:0000313" key="5">
    <source>
        <dbReference type="Proteomes" id="UP000235771"/>
    </source>
</evidence>
<organism evidence="4 5">
    <name type="scientific">Gardnerella greenwoodii</name>
    <dbReference type="NCBI Taxonomy" id="2914925"/>
    <lineage>
        <taxon>Bacteria</taxon>
        <taxon>Bacillati</taxon>
        <taxon>Actinomycetota</taxon>
        <taxon>Actinomycetes</taxon>
        <taxon>Bifidobacteriales</taxon>
        <taxon>Bifidobacteriaceae</taxon>
        <taxon>Gardnerella</taxon>
    </lineage>
</organism>
<evidence type="ECO:0000256" key="1">
    <source>
        <dbReference type="ARBA" id="ARBA00009108"/>
    </source>
</evidence>
<feature type="transmembrane region" description="Helical" evidence="3">
    <location>
        <begin position="56"/>
        <end position="75"/>
    </location>
</feature>
<keyword evidence="5" id="KW-1185">Reference proteome</keyword>
<proteinExistence type="inferred from homology"/>
<dbReference type="GO" id="GO:0005886">
    <property type="term" value="C:plasma membrane"/>
    <property type="evidence" value="ECO:0007669"/>
    <property type="project" value="TreeGrafter"/>
</dbReference>
<evidence type="ECO:0000256" key="2">
    <source>
        <dbReference type="SAM" id="Coils"/>
    </source>
</evidence>
<dbReference type="PANTHER" id="PTHR37313">
    <property type="entry name" value="UPF0749 PROTEIN RV1825"/>
    <property type="match status" value="1"/>
</dbReference>